<dbReference type="EMBL" id="JAEEGB010000012">
    <property type="protein sequence ID" value="MBI6873198.1"/>
    <property type="molecule type" value="Genomic_DNA"/>
</dbReference>
<dbReference type="InterPro" id="IPR036412">
    <property type="entry name" value="HAD-like_sf"/>
</dbReference>
<protein>
    <submittedName>
        <fullName evidence="1">Sugar-phosphatase</fullName>
        <ecNumber evidence="1">3.1.3.23</ecNumber>
    </submittedName>
</protein>
<sequence>MYKLVALDMDGTLLKEDKTISKENLEAIKKAKENGIKVVLATGRPTKGIEKYLKQLNLLNDGDYAVAFNGAVVQNTKTGEIIAKNFMNLNDLKYLYTLSKKLNVNIHALTTSSCITPKLNKYSELEATMNGIPLEIVDFDNISKDTTIVKVMFIDDESILNKVIENLPNDINDRYTIVRSAPFFLEFINKKVNKGFGVEVLAKNLGINQEEVICMGDAGNDIHMIKYAGLGVAMGNAFPELKEIANYITKTNEEHGVAHVINKFILKGQKVG</sequence>
<dbReference type="InterPro" id="IPR006379">
    <property type="entry name" value="HAD-SF_hydro_IIB"/>
</dbReference>
<dbReference type="SFLD" id="SFLDS00003">
    <property type="entry name" value="Haloacid_Dehalogenase"/>
    <property type="match status" value="1"/>
</dbReference>
<evidence type="ECO:0000313" key="1">
    <source>
        <dbReference type="EMBL" id="MBI6873198.1"/>
    </source>
</evidence>
<name>A0A934HTV0_9CLOT</name>
<evidence type="ECO:0000313" key="2">
    <source>
        <dbReference type="Proteomes" id="UP000622687"/>
    </source>
</evidence>
<keyword evidence="2" id="KW-1185">Reference proteome</keyword>
<dbReference type="Gene3D" id="3.30.1240.10">
    <property type="match status" value="1"/>
</dbReference>
<dbReference type="NCBIfam" id="TIGR01484">
    <property type="entry name" value="HAD-SF-IIB"/>
    <property type="match status" value="1"/>
</dbReference>
<dbReference type="InterPro" id="IPR000150">
    <property type="entry name" value="Cof"/>
</dbReference>
<dbReference type="SFLD" id="SFLDG01140">
    <property type="entry name" value="C2.B:_Phosphomannomutase_and_P"/>
    <property type="match status" value="1"/>
</dbReference>
<dbReference type="Gene3D" id="3.40.50.1000">
    <property type="entry name" value="HAD superfamily/HAD-like"/>
    <property type="match status" value="1"/>
</dbReference>
<dbReference type="Pfam" id="PF08282">
    <property type="entry name" value="Hydrolase_3"/>
    <property type="match status" value="1"/>
</dbReference>
<reference evidence="1" key="1">
    <citation type="submission" date="2020-12" db="EMBL/GenBank/DDBJ databases">
        <title>Clostridium thailandense sp. nov., a novel acetogenic bacterium isolated from peat land soil in Thailand.</title>
        <authorList>
            <person name="Chaikitkaew S."/>
            <person name="Birkeland N.K."/>
        </authorList>
    </citation>
    <scope>NUCLEOTIDE SEQUENCE</scope>
    <source>
        <strain evidence="1">DSM 17425</strain>
    </source>
</reference>
<dbReference type="AlphaFoldDB" id="A0A934HTV0"/>
<dbReference type="GO" id="GO:0000287">
    <property type="term" value="F:magnesium ion binding"/>
    <property type="evidence" value="ECO:0007669"/>
    <property type="project" value="TreeGrafter"/>
</dbReference>
<dbReference type="RefSeq" id="WP_211142665.1">
    <property type="nucleotide sequence ID" value="NZ_JAEEGB010000012.1"/>
</dbReference>
<gene>
    <name evidence="1" type="primary">yidA</name>
    <name evidence="1" type="ORF">I6U51_10835</name>
</gene>
<dbReference type="GO" id="GO:0005829">
    <property type="term" value="C:cytosol"/>
    <property type="evidence" value="ECO:0007669"/>
    <property type="project" value="TreeGrafter"/>
</dbReference>
<dbReference type="PROSITE" id="PS01229">
    <property type="entry name" value="COF_2"/>
    <property type="match status" value="1"/>
</dbReference>
<dbReference type="Proteomes" id="UP000622687">
    <property type="component" value="Unassembled WGS sequence"/>
</dbReference>
<dbReference type="NCBIfam" id="TIGR00099">
    <property type="entry name" value="Cof-subfamily"/>
    <property type="match status" value="1"/>
</dbReference>
<dbReference type="GO" id="GO:0050308">
    <property type="term" value="F:sugar-phosphatase activity"/>
    <property type="evidence" value="ECO:0007669"/>
    <property type="project" value="UniProtKB-EC"/>
</dbReference>
<dbReference type="SUPFAM" id="SSF56784">
    <property type="entry name" value="HAD-like"/>
    <property type="match status" value="1"/>
</dbReference>
<accession>A0A934HTV0</accession>
<comment type="caution">
    <text evidence="1">The sequence shown here is derived from an EMBL/GenBank/DDBJ whole genome shotgun (WGS) entry which is preliminary data.</text>
</comment>
<dbReference type="PANTHER" id="PTHR10000">
    <property type="entry name" value="PHOSPHOSERINE PHOSPHATASE"/>
    <property type="match status" value="1"/>
</dbReference>
<keyword evidence="1" id="KW-0378">Hydrolase</keyword>
<dbReference type="PANTHER" id="PTHR10000:SF8">
    <property type="entry name" value="HAD SUPERFAMILY HYDROLASE-LIKE, TYPE 3"/>
    <property type="match status" value="1"/>
</dbReference>
<dbReference type="InterPro" id="IPR023214">
    <property type="entry name" value="HAD_sf"/>
</dbReference>
<proteinExistence type="predicted"/>
<organism evidence="1 2">
    <name type="scientific">Clostridium aciditolerans</name>
    <dbReference type="NCBI Taxonomy" id="339861"/>
    <lineage>
        <taxon>Bacteria</taxon>
        <taxon>Bacillati</taxon>
        <taxon>Bacillota</taxon>
        <taxon>Clostridia</taxon>
        <taxon>Eubacteriales</taxon>
        <taxon>Clostridiaceae</taxon>
        <taxon>Clostridium</taxon>
    </lineage>
</organism>
<dbReference type="NCBIfam" id="NF007806">
    <property type="entry name" value="PRK10513.1"/>
    <property type="match status" value="1"/>
</dbReference>
<dbReference type="CDD" id="cd07516">
    <property type="entry name" value="HAD_Pase"/>
    <property type="match status" value="1"/>
</dbReference>
<dbReference type="SFLD" id="SFLDG01144">
    <property type="entry name" value="C2.B.4:_PGP_Like"/>
    <property type="match status" value="1"/>
</dbReference>
<dbReference type="EC" id="3.1.3.23" evidence="1"/>